<evidence type="ECO:0000313" key="1">
    <source>
        <dbReference type="EMBL" id="SUJ08813.1"/>
    </source>
</evidence>
<organism evidence="1 2">
    <name type="scientific">Sporosarcina pasteurii</name>
    <name type="common">Bacillus pasteurii</name>
    <dbReference type="NCBI Taxonomy" id="1474"/>
    <lineage>
        <taxon>Bacteria</taxon>
        <taxon>Bacillati</taxon>
        <taxon>Bacillota</taxon>
        <taxon>Bacilli</taxon>
        <taxon>Bacillales</taxon>
        <taxon>Caryophanaceae</taxon>
        <taxon>Sporosarcina</taxon>
    </lineage>
</organism>
<evidence type="ECO:0008006" key="3">
    <source>
        <dbReference type="Google" id="ProtNLM"/>
    </source>
</evidence>
<name>A0A380BZ81_SPOPA</name>
<protein>
    <recommendedName>
        <fullName evidence="3">Tetratricopeptide repeat protein</fullName>
    </recommendedName>
</protein>
<sequence>MLTKKNQEKLKVLKQTLQTEIDAVSMIYHLSFDDDGNVTSLLRRYRLVKNDKNFKWIGAVHEYLAVSGILYDNDIAVSHLPVSHDRQRNLNIYQKRINAGEILSSRDIFYYANELVDHCKFEDAIHYYEAFLASNLGWIEDNIRACLKLADCYAQLNQKEKMIAATLSTFTYDTPRPEACCILGYYFMEKHKNHEAIYWYKQALQYKNNDLMSFQNTSFSTWLPHLQLCVLYDRFKQFHKAYDHNECARKYKPKDPIILENKEYFDRFLENKGRNAENV</sequence>
<dbReference type="Gene3D" id="1.25.40.10">
    <property type="entry name" value="Tetratricopeptide repeat domain"/>
    <property type="match status" value="1"/>
</dbReference>
<gene>
    <name evidence="1" type="ORF">NCTC4822_01887</name>
</gene>
<reference evidence="1 2" key="1">
    <citation type="submission" date="2018-06" db="EMBL/GenBank/DDBJ databases">
        <authorList>
            <consortium name="Pathogen Informatics"/>
            <person name="Doyle S."/>
        </authorList>
    </citation>
    <scope>NUCLEOTIDE SEQUENCE [LARGE SCALE GENOMIC DNA]</scope>
    <source>
        <strain evidence="2">ATCC 11859 / DSM 33 / NCIB 8841 / NCTC 4822</strain>
    </source>
</reference>
<evidence type="ECO:0000313" key="2">
    <source>
        <dbReference type="Proteomes" id="UP000254519"/>
    </source>
</evidence>
<keyword evidence="2" id="KW-1185">Reference proteome</keyword>
<dbReference type="Proteomes" id="UP000254519">
    <property type="component" value="Unassembled WGS sequence"/>
</dbReference>
<dbReference type="EMBL" id="UGYZ01000002">
    <property type="protein sequence ID" value="SUJ08813.1"/>
    <property type="molecule type" value="Genomic_DNA"/>
</dbReference>
<accession>A0A380BZ81</accession>
<dbReference type="AlphaFoldDB" id="A0A380BZ81"/>
<dbReference type="SUPFAM" id="SSF48452">
    <property type="entry name" value="TPR-like"/>
    <property type="match status" value="1"/>
</dbReference>
<dbReference type="InterPro" id="IPR011990">
    <property type="entry name" value="TPR-like_helical_dom_sf"/>
</dbReference>
<proteinExistence type="predicted"/>